<dbReference type="EMBL" id="CP132309">
    <property type="protein sequence ID" value="WLS01395.1"/>
    <property type="molecule type" value="Genomic_DNA"/>
</dbReference>
<name>A0AA50CVN7_9HYPH</name>
<dbReference type="NCBIfam" id="NF040974">
    <property type="entry name" value="RepABC_RepC"/>
    <property type="match status" value="1"/>
</dbReference>
<dbReference type="InterPro" id="IPR036390">
    <property type="entry name" value="WH_DNA-bd_sf"/>
</dbReference>
<evidence type="ECO:0000313" key="4">
    <source>
        <dbReference type="Proteomes" id="UP001234585"/>
    </source>
</evidence>
<evidence type="ECO:0000256" key="1">
    <source>
        <dbReference type="SAM" id="MobiDB-lite"/>
    </source>
</evidence>
<feature type="region of interest" description="Disordered" evidence="1">
    <location>
        <begin position="222"/>
        <end position="266"/>
    </location>
</feature>
<keyword evidence="4" id="KW-1185">Reference proteome</keyword>
<dbReference type="InterPro" id="IPR047611">
    <property type="entry name" value="RepABC_RepC"/>
</dbReference>
<sequence length="420" mass="46098">MQTIASFRKASPGILASAALALRDDVPQVTKAEVASILKRCAGRLGIKGYAYQILDMLLAISSPDDWRTDRRPVVAVSNGKAAFDLGVSEKTITRALRSLVEAGIIAYRDSPTGRRFVNGEGEAYGLDFSPARQRYAELAALASAHGAEWRSMRETIRRSQSVARQIVDALEQLVRDGHNTTAFEKQFNALIANFHERRADPDFVQELMDLLIDVLQHYQTDEQEESDASHRQSKETNMSPAQDNSVPLYTNTTPPNFVNKKRNRASARSLNQYDIGSADKLALEKKPVRAGLPAQDLKQAESPDEIAHLLRLGCRQLKADWGISAGSWAEMEPHIDTLRGIVQIPVEAWLAGVKAGGRINAAAAIAIVAEKMIRAAAGLPGGTEIRRPARYFLSMLYRSETGELNLLPSLRALAKSGMN</sequence>
<feature type="compositionally biased region" description="Polar residues" evidence="1">
    <location>
        <begin position="236"/>
        <end position="257"/>
    </location>
</feature>
<organism evidence="3 4">
    <name type="scientific">Shinella sumterensis</name>
    <dbReference type="NCBI Taxonomy" id="1967501"/>
    <lineage>
        <taxon>Bacteria</taxon>
        <taxon>Pseudomonadati</taxon>
        <taxon>Pseudomonadota</taxon>
        <taxon>Alphaproteobacteria</taxon>
        <taxon>Hyphomicrobiales</taxon>
        <taxon>Rhizobiaceae</taxon>
        <taxon>Shinella</taxon>
    </lineage>
</organism>
<feature type="domain" description="Plasmid replication protein C N-terminal" evidence="2">
    <location>
        <begin position="8"/>
        <end position="173"/>
    </location>
</feature>
<dbReference type="InterPro" id="IPR005090">
    <property type="entry name" value="RepC_N"/>
</dbReference>
<dbReference type="RefSeq" id="WP_306041854.1">
    <property type="nucleotide sequence ID" value="NZ_CP132309.1"/>
</dbReference>
<reference evidence="3 4" key="1">
    <citation type="submission" date="2023-08" db="EMBL/GenBank/DDBJ databases">
        <title>Pathogen: clinical or host-associated sample.</title>
        <authorList>
            <person name="Hergert J."/>
            <person name="Casey R."/>
            <person name="Wagner J."/>
            <person name="Young E.L."/>
            <person name="Oakeson K.F."/>
        </authorList>
    </citation>
    <scope>NUCLEOTIDE SEQUENCE [LARGE SCALE GENOMIC DNA]</scope>
    <source>
        <strain evidence="3 4">1760953</strain>
        <plasmid evidence="3 4">unnamed7</plasmid>
    </source>
</reference>
<dbReference type="Pfam" id="PF03428">
    <property type="entry name" value="RP-C"/>
    <property type="match status" value="1"/>
</dbReference>
<gene>
    <name evidence="3" type="primary">repC</name>
    <name evidence="3" type="ORF">Q9313_28775</name>
</gene>
<dbReference type="Proteomes" id="UP001234585">
    <property type="component" value="Plasmid unnamed7"/>
</dbReference>
<evidence type="ECO:0000259" key="2">
    <source>
        <dbReference type="Pfam" id="PF03428"/>
    </source>
</evidence>
<dbReference type="SUPFAM" id="SSF46785">
    <property type="entry name" value="Winged helix' DNA-binding domain"/>
    <property type="match status" value="1"/>
</dbReference>
<evidence type="ECO:0000313" key="3">
    <source>
        <dbReference type="EMBL" id="WLS01395.1"/>
    </source>
</evidence>
<proteinExistence type="predicted"/>
<keyword evidence="3" id="KW-0614">Plasmid</keyword>
<accession>A0AA50CVN7</accession>
<dbReference type="AlphaFoldDB" id="A0AA50CVN7"/>
<protein>
    <submittedName>
        <fullName evidence="3">Plasmid replication protein RepC</fullName>
    </submittedName>
</protein>
<geneLocation type="plasmid" evidence="3 4">
    <name>unnamed7</name>
</geneLocation>